<dbReference type="Gene3D" id="1.10.357.10">
    <property type="entry name" value="Tetracycline Repressor, domain 2"/>
    <property type="match status" value="1"/>
</dbReference>
<dbReference type="GO" id="GO:0000976">
    <property type="term" value="F:transcription cis-regulatory region binding"/>
    <property type="evidence" value="ECO:0007669"/>
    <property type="project" value="TreeGrafter"/>
</dbReference>
<dbReference type="Pfam" id="PF13305">
    <property type="entry name" value="TetR_C_33"/>
    <property type="match status" value="1"/>
</dbReference>
<organism evidence="7 8">
    <name type="scientific">Nocardia terpenica</name>
    <dbReference type="NCBI Taxonomy" id="455432"/>
    <lineage>
        <taxon>Bacteria</taxon>
        <taxon>Bacillati</taxon>
        <taxon>Actinomycetota</taxon>
        <taxon>Actinomycetes</taxon>
        <taxon>Mycobacteriales</taxon>
        <taxon>Nocardiaceae</taxon>
        <taxon>Nocardia</taxon>
    </lineage>
</organism>
<dbReference type="InterPro" id="IPR025996">
    <property type="entry name" value="MT1864/Rv1816-like_C"/>
</dbReference>
<protein>
    <submittedName>
        <fullName evidence="7">TetR family transcriptional regulator</fullName>
    </submittedName>
</protein>
<dbReference type="STRING" id="455432.AWN90_12115"/>
<sequence>MGGPAVISRRPRSARGSGGQLRTEILEAAADLLARTGDAEAVSIREIGRRVGVSAPSIYRHFADKDALIEAVVVRVFENLDAALTAATDPTKSPITRMRDQGLAYIRFALDHPEQYRIATARHAGEGPNSVDLVLSSGVFQRFAGNVRDAMDTGTITPGDPMPIVLELWAAAHGLASLLIAKPYLPWGDIETVAERVLGAACVGHLVLDTMSGGGPTPSPDEGSRWLEEMRRRM</sequence>
<keyword evidence="1" id="KW-0805">Transcription regulation</keyword>
<feature type="compositionally biased region" description="Basic and acidic residues" evidence="5">
    <location>
        <begin position="222"/>
        <end position="234"/>
    </location>
</feature>
<dbReference type="AlphaFoldDB" id="A0A164IDL9"/>
<feature type="domain" description="HTH tetR-type" evidence="6">
    <location>
        <begin position="19"/>
        <end position="80"/>
    </location>
</feature>
<evidence type="ECO:0000313" key="7">
    <source>
        <dbReference type="EMBL" id="KZM69340.1"/>
    </source>
</evidence>
<evidence type="ECO:0000256" key="2">
    <source>
        <dbReference type="ARBA" id="ARBA00023125"/>
    </source>
</evidence>
<dbReference type="InterPro" id="IPR009057">
    <property type="entry name" value="Homeodomain-like_sf"/>
</dbReference>
<feature type="region of interest" description="Disordered" evidence="5">
    <location>
        <begin position="212"/>
        <end position="234"/>
    </location>
</feature>
<reference evidence="7 8" key="1">
    <citation type="submission" date="2016-04" db="EMBL/GenBank/DDBJ databases">
        <authorList>
            <person name="Evans L.H."/>
            <person name="Alamgir A."/>
            <person name="Owens N."/>
            <person name="Weber N.D."/>
            <person name="Virtaneva K."/>
            <person name="Barbian K."/>
            <person name="Babar A."/>
            <person name="Rosenke K."/>
        </authorList>
    </citation>
    <scope>NUCLEOTIDE SEQUENCE [LARGE SCALE GENOMIC DNA]</scope>
    <source>
        <strain evidence="7 8">IFM 0406</strain>
    </source>
</reference>
<gene>
    <name evidence="7" type="ORF">AWN90_12115</name>
</gene>
<dbReference type="GO" id="GO:0003700">
    <property type="term" value="F:DNA-binding transcription factor activity"/>
    <property type="evidence" value="ECO:0007669"/>
    <property type="project" value="TreeGrafter"/>
</dbReference>
<dbReference type="Proteomes" id="UP000076512">
    <property type="component" value="Unassembled WGS sequence"/>
</dbReference>
<dbReference type="InterPro" id="IPR050109">
    <property type="entry name" value="HTH-type_TetR-like_transc_reg"/>
</dbReference>
<comment type="caution">
    <text evidence="7">The sequence shown here is derived from an EMBL/GenBank/DDBJ whole genome shotgun (WGS) entry which is preliminary data.</text>
</comment>
<keyword evidence="2 4" id="KW-0238">DNA-binding</keyword>
<evidence type="ECO:0000259" key="6">
    <source>
        <dbReference type="PROSITE" id="PS50977"/>
    </source>
</evidence>
<evidence type="ECO:0000256" key="3">
    <source>
        <dbReference type="ARBA" id="ARBA00023163"/>
    </source>
</evidence>
<dbReference type="PANTHER" id="PTHR30055:SF220">
    <property type="entry name" value="TETR-FAMILY REGULATORY PROTEIN"/>
    <property type="match status" value="1"/>
</dbReference>
<evidence type="ECO:0000256" key="4">
    <source>
        <dbReference type="PROSITE-ProRule" id="PRU00335"/>
    </source>
</evidence>
<name>A0A164IDL9_9NOCA</name>
<evidence type="ECO:0000256" key="1">
    <source>
        <dbReference type="ARBA" id="ARBA00023015"/>
    </source>
</evidence>
<dbReference type="InterPro" id="IPR036271">
    <property type="entry name" value="Tet_transcr_reg_TetR-rel_C_sf"/>
</dbReference>
<dbReference type="PROSITE" id="PS50977">
    <property type="entry name" value="HTH_TETR_2"/>
    <property type="match status" value="1"/>
</dbReference>
<feature type="DNA-binding region" description="H-T-H motif" evidence="4">
    <location>
        <begin position="43"/>
        <end position="62"/>
    </location>
</feature>
<dbReference type="Pfam" id="PF00440">
    <property type="entry name" value="TetR_N"/>
    <property type="match status" value="1"/>
</dbReference>
<evidence type="ECO:0000313" key="8">
    <source>
        <dbReference type="Proteomes" id="UP000076512"/>
    </source>
</evidence>
<keyword evidence="8" id="KW-1185">Reference proteome</keyword>
<evidence type="ECO:0000256" key="5">
    <source>
        <dbReference type="SAM" id="MobiDB-lite"/>
    </source>
</evidence>
<proteinExistence type="predicted"/>
<dbReference type="SUPFAM" id="SSF48498">
    <property type="entry name" value="Tetracyclin repressor-like, C-terminal domain"/>
    <property type="match status" value="1"/>
</dbReference>
<dbReference type="PANTHER" id="PTHR30055">
    <property type="entry name" value="HTH-TYPE TRANSCRIPTIONAL REGULATOR RUTR"/>
    <property type="match status" value="1"/>
</dbReference>
<keyword evidence="3" id="KW-0804">Transcription</keyword>
<dbReference type="InterPro" id="IPR001647">
    <property type="entry name" value="HTH_TetR"/>
</dbReference>
<dbReference type="EMBL" id="LWGR01000021">
    <property type="protein sequence ID" value="KZM69340.1"/>
    <property type="molecule type" value="Genomic_DNA"/>
</dbReference>
<dbReference type="SUPFAM" id="SSF46689">
    <property type="entry name" value="Homeodomain-like"/>
    <property type="match status" value="1"/>
</dbReference>
<accession>A0A164IDL9</accession>